<dbReference type="PANTHER" id="PTHR43353:SF6">
    <property type="entry name" value="CYTOPLASMIC ALDEHYDE DEHYDROGENASE (EUROFUNG)"/>
    <property type="match status" value="1"/>
</dbReference>
<dbReference type="Gene3D" id="3.40.309.10">
    <property type="entry name" value="Aldehyde Dehydrogenase, Chain A, domain 2"/>
    <property type="match status" value="1"/>
</dbReference>
<evidence type="ECO:0000259" key="5">
    <source>
        <dbReference type="Pfam" id="PF04082"/>
    </source>
</evidence>
<dbReference type="Proteomes" id="UP000813427">
    <property type="component" value="Unassembled WGS sequence"/>
</dbReference>
<evidence type="ECO:0000313" key="6">
    <source>
        <dbReference type="EMBL" id="KAH7236619.1"/>
    </source>
</evidence>
<dbReference type="GO" id="GO:0009450">
    <property type="term" value="P:gamma-aminobutyric acid catabolic process"/>
    <property type="evidence" value="ECO:0007669"/>
    <property type="project" value="TreeGrafter"/>
</dbReference>
<feature type="compositionally biased region" description="Polar residues" evidence="3">
    <location>
        <begin position="529"/>
        <end position="538"/>
    </location>
</feature>
<reference evidence="6" key="1">
    <citation type="journal article" date="2021" name="Nat. Commun.">
        <title>Genetic determinants of endophytism in the Arabidopsis root mycobiome.</title>
        <authorList>
            <person name="Mesny F."/>
            <person name="Miyauchi S."/>
            <person name="Thiergart T."/>
            <person name="Pickel B."/>
            <person name="Atanasova L."/>
            <person name="Karlsson M."/>
            <person name="Huettel B."/>
            <person name="Barry K.W."/>
            <person name="Haridas S."/>
            <person name="Chen C."/>
            <person name="Bauer D."/>
            <person name="Andreopoulos W."/>
            <person name="Pangilinan J."/>
            <person name="LaButti K."/>
            <person name="Riley R."/>
            <person name="Lipzen A."/>
            <person name="Clum A."/>
            <person name="Drula E."/>
            <person name="Henrissat B."/>
            <person name="Kohler A."/>
            <person name="Grigoriev I.V."/>
            <person name="Martin F.M."/>
            <person name="Hacquard S."/>
        </authorList>
    </citation>
    <scope>NUCLEOTIDE SEQUENCE</scope>
    <source>
        <strain evidence="6">MPI-SDFR-AT-0068</strain>
    </source>
</reference>
<dbReference type="InterPro" id="IPR050740">
    <property type="entry name" value="Aldehyde_DH_Superfamily"/>
</dbReference>
<feature type="compositionally biased region" description="Basic and acidic residues" evidence="3">
    <location>
        <begin position="539"/>
        <end position="560"/>
    </location>
</feature>
<dbReference type="GO" id="GO:0004777">
    <property type="term" value="F:succinate-semialdehyde dehydrogenase (NAD+) activity"/>
    <property type="evidence" value="ECO:0007669"/>
    <property type="project" value="TreeGrafter"/>
</dbReference>
<keyword evidence="2" id="KW-0539">Nucleus</keyword>
<dbReference type="SUPFAM" id="SSF53720">
    <property type="entry name" value="ALDH-like"/>
    <property type="match status" value="1"/>
</dbReference>
<dbReference type="Gene3D" id="3.40.605.10">
    <property type="entry name" value="Aldehyde Dehydrogenase, Chain A, domain 1"/>
    <property type="match status" value="1"/>
</dbReference>
<keyword evidence="1" id="KW-0560">Oxidoreductase</keyword>
<dbReference type="CDD" id="cd07105">
    <property type="entry name" value="ALDH_SaliADH"/>
    <property type="match status" value="1"/>
</dbReference>
<accession>A0A8K0W7P2</accession>
<dbReference type="InterPro" id="IPR016161">
    <property type="entry name" value="Ald_DH/histidinol_DH"/>
</dbReference>
<dbReference type="GO" id="GO:0008270">
    <property type="term" value="F:zinc ion binding"/>
    <property type="evidence" value="ECO:0007669"/>
    <property type="project" value="InterPro"/>
</dbReference>
<evidence type="ECO:0000313" key="7">
    <source>
        <dbReference type="Proteomes" id="UP000813427"/>
    </source>
</evidence>
<gene>
    <name evidence="6" type="ORF">BKA59DRAFT_496790</name>
</gene>
<organism evidence="6 7">
    <name type="scientific">Fusarium tricinctum</name>
    <dbReference type="NCBI Taxonomy" id="61284"/>
    <lineage>
        <taxon>Eukaryota</taxon>
        <taxon>Fungi</taxon>
        <taxon>Dikarya</taxon>
        <taxon>Ascomycota</taxon>
        <taxon>Pezizomycotina</taxon>
        <taxon>Sordariomycetes</taxon>
        <taxon>Hypocreomycetidae</taxon>
        <taxon>Hypocreales</taxon>
        <taxon>Nectriaceae</taxon>
        <taxon>Fusarium</taxon>
        <taxon>Fusarium tricinctum species complex</taxon>
    </lineage>
</organism>
<evidence type="ECO:0000256" key="3">
    <source>
        <dbReference type="SAM" id="MobiDB-lite"/>
    </source>
</evidence>
<name>A0A8K0W7P2_9HYPO</name>
<feature type="region of interest" description="Disordered" evidence="3">
    <location>
        <begin position="499"/>
        <end position="589"/>
    </location>
</feature>
<dbReference type="InterPro" id="IPR016163">
    <property type="entry name" value="Ald_DH_C"/>
</dbReference>
<dbReference type="Pfam" id="PF04082">
    <property type="entry name" value="Fungal_trans"/>
    <property type="match status" value="1"/>
</dbReference>
<dbReference type="CDD" id="cd12148">
    <property type="entry name" value="fungal_TF_MHR"/>
    <property type="match status" value="1"/>
</dbReference>
<dbReference type="InterPro" id="IPR016162">
    <property type="entry name" value="Ald_DH_N"/>
</dbReference>
<feature type="compositionally biased region" description="Polar residues" evidence="3">
    <location>
        <begin position="561"/>
        <end position="575"/>
    </location>
</feature>
<keyword evidence="7" id="KW-1185">Reference proteome</keyword>
<evidence type="ECO:0000256" key="1">
    <source>
        <dbReference type="ARBA" id="ARBA00023002"/>
    </source>
</evidence>
<protein>
    <submittedName>
        <fullName evidence="6">Aldehyde/histidinol dehydrogenase</fullName>
    </submittedName>
</protein>
<sequence>MSKVGLLHIYQGGERTTDTVPFIINGEDVTSTSTFPVTNPFDAKKLWDGSAASVSDALGAVEAAKAAFASWSQTKPGFRRDILFRAADLFISRKEELFRYQSEETGAGRQFMEINLNATVQILKDIGGRIEAAVEGSVPTTVEEGSHAIIVKEPYGVVLAIAPWNAPYVLGARSVAFALATGNTTVLKGSELSPRVFWALGDVFRQAGLPDGCLNVIYHRTADAAAVTESLIAHPAIKKINFTGSTIVGSIIASVAGKHVKPLLLELGGKASAIVLKDADLKKAATACVLGAFIHSGQVCMSTERIVVHTSIAEEFDVALKEVTEKLFGSANPPFVLSLIANAVSKGATTLVGNVGAVEDQPTKMRPVIISNVSKDMDIYHTESFGPTVSVITYETEEEALAIANDTDYGLSGAVFSEDLRAALRVARKYESGAVHINSMTVHDEASLVHGGVKKSGYGRFNAAQGLGDEKPYNCLYCSLTSSRKDVIVRHTKNFHHGLANRKASGFRGRRRTNSHPGASGPRVRKNNPSRASPASTTARRDHNHHSEGEDDAIQEHEESPTSNEMEGTQSSRANSLDEAMPSHSDTFPAYLPGSPLGFNPSFMDPELVNTSLSEMFDLDALLAQGFLSEVPGGNPPELPFSALQPPKPSVPISASIDSNSAEHNLVADDNTCDNAWFNLAKYPAHILASLRFPSKYAVKRFVKAFFEHFAAHIPIIHEPTFNVATTPSPLLLAIMACGAVYLGEASTSISMHTIAVQLVFEHERMGSFNKADPETLTWMLQTYLLLGYFEINCGSEAKSAHAFPHCINLTREAIKELQTCSVTSYKDWIRWESINRCIATTILIGASLCSREQEAWLASPIVEARFALPSNTADWQKPESSFAIPTQALHSDEALEAIVAGRKPSQPLSEFGLVTVVSALLYKICSFELLTSSQHGEIYATYSEKMGLSLDVLDGIIKTRMGEHGAELAPDSTAHCAKSLLDSAFYHLYASIPLSAMKKLLWSPVAPRDADILRLSSEASSPDHYKAFICAAEGLRYDCRLGLSYLRKMAPIKFGPEDAVGAYEGGLLLCWYLHFAQNRLPQIGPRSTLNALLSDSFAEIADLQSEVQDRPSTLPLAVSVELLSDDSVWKWPSSVAERLKLLINKFEESDTTIHVATVYAS</sequence>
<feature type="domain" description="Xylanolytic transcriptional activator regulatory" evidence="5">
    <location>
        <begin position="704"/>
        <end position="802"/>
    </location>
</feature>
<feature type="domain" description="Aldehyde dehydrogenase" evidence="4">
    <location>
        <begin position="32"/>
        <end position="467"/>
    </location>
</feature>
<dbReference type="OrthoDB" id="10018191at2759"/>
<comment type="caution">
    <text evidence="6">The sequence shown here is derived from an EMBL/GenBank/DDBJ whole genome shotgun (WGS) entry which is preliminary data.</text>
</comment>
<dbReference type="PANTHER" id="PTHR43353">
    <property type="entry name" value="SUCCINATE-SEMIALDEHYDE DEHYDROGENASE, MITOCHONDRIAL"/>
    <property type="match status" value="1"/>
</dbReference>
<dbReference type="Pfam" id="PF00171">
    <property type="entry name" value="Aldedh"/>
    <property type="match status" value="1"/>
</dbReference>
<dbReference type="InterPro" id="IPR007219">
    <property type="entry name" value="XnlR_reg_dom"/>
</dbReference>
<dbReference type="EMBL" id="JAGPXF010000007">
    <property type="protein sequence ID" value="KAH7236619.1"/>
    <property type="molecule type" value="Genomic_DNA"/>
</dbReference>
<dbReference type="InterPro" id="IPR015590">
    <property type="entry name" value="Aldehyde_DH_dom"/>
</dbReference>
<evidence type="ECO:0000259" key="4">
    <source>
        <dbReference type="Pfam" id="PF00171"/>
    </source>
</evidence>
<evidence type="ECO:0000256" key="2">
    <source>
        <dbReference type="ARBA" id="ARBA00023242"/>
    </source>
</evidence>
<dbReference type="AlphaFoldDB" id="A0A8K0W7P2"/>
<dbReference type="GO" id="GO:0006351">
    <property type="term" value="P:DNA-templated transcription"/>
    <property type="evidence" value="ECO:0007669"/>
    <property type="project" value="InterPro"/>
</dbReference>
<proteinExistence type="predicted"/>
<dbReference type="GO" id="GO:0003677">
    <property type="term" value="F:DNA binding"/>
    <property type="evidence" value="ECO:0007669"/>
    <property type="project" value="InterPro"/>
</dbReference>